<dbReference type="EMBL" id="QUBQ01000003">
    <property type="protein sequence ID" value="REK74409.1"/>
    <property type="molecule type" value="Genomic_DNA"/>
</dbReference>
<accession>A0A371PET4</accession>
<comment type="caution">
    <text evidence="1">The sequence shown here is derived from an EMBL/GenBank/DDBJ whole genome shotgun (WGS) entry which is preliminary data.</text>
</comment>
<sequence length="182" mass="21010">MGKFFKRLFITLIVLLVLIGGAAWWLLSYIKPEQSLHLNYSPIDVRQKAVDMVKRLKPELVLSEKEVNDLIKKHLDPDISEDVRVDGAQFMLEENKLLADLNITYGDRIPAQIRAEYRLEWQNPNLVLRPQSLSIKGFQLPLKMLETVIVPLDLPTGDMVTVQDVKFESKQIKVLFNIKLPF</sequence>
<gene>
    <name evidence="1" type="ORF">DX130_18000</name>
</gene>
<organism evidence="1 2">
    <name type="scientific">Paenibacillus paeoniae</name>
    <dbReference type="NCBI Taxonomy" id="2292705"/>
    <lineage>
        <taxon>Bacteria</taxon>
        <taxon>Bacillati</taxon>
        <taxon>Bacillota</taxon>
        <taxon>Bacilli</taxon>
        <taxon>Bacillales</taxon>
        <taxon>Paenibacillaceae</taxon>
        <taxon>Paenibacillus</taxon>
    </lineage>
</organism>
<evidence type="ECO:0000313" key="2">
    <source>
        <dbReference type="Proteomes" id="UP000261905"/>
    </source>
</evidence>
<keyword evidence="2" id="KW-1185">Reference proteome</keyword>
<evidence type="ECO:0008006" key="3">
    <source>
        <dbReference type="Google" id="ProtNLM"/>
    </source>
</evidence>
<evidence type="ECO:0000313" key="1">
    <source>
        <dbReference type="EMBL" id="REK74409.1"/>
    </source>
</evidence>
<reference evidence="1 2" key="1">
    <citation type="submission" date="2018-08" db="EMBL/GenBank/DDBJ databases">
        <title>Paenibacillus sp. M4BSY-1, whole genome shotgun sequence.</title>
        <authorList>
            <person name="Tuo L."/>
        </authorList>
    </citation>
    <scope>NUCLEOTIDE SEQUENCE [LARGE SCALE GENOMIC DNA]</scope>
    <source>
        <strain evidence="1 2">M4BSY-1</strain>
    </source>
</reference>
<protein>
    <recommendedName>
        <fullName evidence="3">DUF2140 family protein</fullName>
    </recommendedName>
</protein>
<proteinExistence type="predicted"/>
<dbReference type="Proteomes" id="UP000261905">
    <property type="component" value="Unassembled WGS sequence"/>
</dbReference>
<dbReference type="AlphaFoldDB" id="A0A371PET4"/>
<name>A0A371PET4_9BACL</name>
<dbReference type="OrthoDB" id="2664080at2"/>
<dbReference type="RefSeq" id="WP_116047705.1">
    <property type="nucleotide sequence ID" value="NZ_QUBQ01000003.1"/>
</dbReference>